<gene>
    <name evidence="8" type="ORF">DCE93_09325</name>
</gene>
<evidence type="ECO:0000259" key="6">
    <source>
        <dbReference type="Pfam" id="PF00108"/>
    </source>
</evidence>
<accession>A0A2S0WWW0</accession>
<dbReference type="Pfam" id="PF02803">
    <property type="entry name" value="Thiolase_C"/>
    <property type="match status" value="1"/>
</dbReference>
<dbReference type="EMBL" id="CP028913">
    <property type="protein sequence ID" value="AWB95837.1"/>
    <property type="molecule type" value="Genomic_DNA"/>
</dbReference>
<evidence type="ECO:0000256" key="4">
    <source>
        <dbReference type="RuleBase" id="RU003557"/>
    </source>
</evidence>
<evidence type="ECO:0000256" key="5">
    <source>
        <dbReference type="SAM" id="MobiDB-lite"/>
    </source>
</evidence>
<name>A0A2S0WWW0_9MICO</name>
<evidence type="ECO:0000259" key="7">
    <source>
        <dbReference type="Pfam" id="PF02803"/>
    </source>
</evidence>
<keyword evidence="2 4" id="KW-0808">Transferase</keyword>
<proteinExistence type="inferred from homology"/>
<feature type="region of interest" description="Disordered" evidence="5">
    <location>
        <begin position="227"/>
        <end position="249"/>
    </location>
</feature>
<dbReference type="InterPro" id="IPR020616">
    <property type="entry name" value="Thiolase_N"/>
</dbReference>
<evidence type="ECO:0000256" key="1">
    <source>
        <dbReference type="ARBA" id="ARBA00010982"/>
    </source>
</evidence>
<dbReference type="RefSeq" id="WP_108595644.1">
    <property type="nucleotide sequence ID" value="NZ_CP028913.1"/>
</dbReference>
<dbReference type="PIRSF" id="PIRSF000429">
    <property type="entry name" value="Ac-CoA_Ac_transf"/>
    <property type="match status" value="1"/>
</dbReference>
<dbReference type="GO" id="GO:0003985">
    <property type="term" value="F:acetyl-CoA C-acetyltransferase activity"/>
    <property type="evidence" value="ECO:0007669"/>
    <property type="project" value="UniProtKB-EC"/>
</dbReference>
<dbReference type="NCBIfam" id="TIGR01930">
    <property type="entry name" value="AcCoA-C-Actrans"/>
    <property type="match status" value="1"/>
</dbReference>
<dbReference type="Pfam" id="PF00108">
    <property type="entry name" value="Thiolase_N"/>
    <property type="match status" value="1"/>
</dbReference>
<dbReference type="GO" id="GO:0006635">
    <property type="term" value="P:fatty acid beta-oxidation"/>
    <property type="evidence" value="ECO:0007669"/>
    <property type="project" value="TreeGrafter"/>
</dbReference>
<feature type="domain" description="Thiolase N-terminal" evidence="6">
    <location>
        <begin position="12"/>
        <end position="227"/>
    </location>
</feature>
<dbReference type="Gene3D" id="3.40.47.10">
    <property type="match status" value="1"/>
</dbReference>
<comment type="similarity">
    <text evidence="1 4">Belongs to the thiolase-like superfamily. Thiolase family.</text>
</comment>
<dbReference type="GO" id="GO:0010124">
    <property type="term" value="P:phenylacetate catabolic process"/>
    <property type="evidence" value="ECO:0007669"/>
    <property type="project" value="TreeGrafter"/>
</dbReference>
<sequence>MTAALDTRSAPVIVAPRRTAIGTAGRGFAAHTVDALAAPVLAEVARTVAASGLAIDDVVLGNCMGPGGDVARIAALRAGLGASVPGVTVDRQCGSGLDAVMQAAARVKAGDGELLIAGGAESASTAPHRSWPLSGERYSRAPFAPAGFSDPEMGPAADRLAAVLGISRERQDGWAARSHARAAAAQSSGVFDGEIVDVDGISRDDRPRASMDLARLARFAPAFPLVGEPAEGDPTGSRGAAGTAGSRGAAGTVTAGNSCGFSDGAAAMAVTTARVARELALPSLRVLTTAVAGSDPALPGLGAAPAARLALARAGLAPSELGFVEITEAFAAQLLAVSDELGLDESVISADGGAIALGHPWGASGAVLLVRLAARMFAADDDRPGLAACSIGGGQGIAMIVERAS</sequence>
<reference evidence="8 9" key="1">
    <citation type="submission" date="2018-04" db="EMBL/GenBank/DDBJ databases">
        <authorList>
            <person name="Li J."/>
        </authorList>
    </citation>
    <scope>NUCLEOTIDE SEQUENCE [LARGE SCALE GENOMIC DNA]</scope>
    <source>
        <strain evidence="9">30A</strain>
    </source>
</reference>
<dbReference type="InterPro" id="IPR050215">
    <property type="entry name" value="Thiolase-like_sf_Thiolase"/>
</dbReference>
<feature type="compositionally biased region" description="Low complexity" evidence="5">
    <location>
        <begin position="235"/>
        <end position="249"/>
    </location>
</feature>
<keyword evidence="9" id="KW-1185">Reference proteome</keyword>
<dbReference type="PANTHER" id="PTHR43853:SF3">
    <property type="entry name" value="ACETYL-COA C-ACETYLTRANSFERASE YHFS-RELATED"/>
    <property type="match status" value="1"/>
</dbReference>
<evidence type="ECO:0000313" key="8">
    <source>
        <dbReference type="EMBL" id="AWB95837.1"/>
    </source>
</evidence>
<evidence type="ECO:0000256" key="2">
    <source>
        <dbReference type="ARBA" id="ARBA00022679"/>
    </source>
</evidence>
<dbReference type="InterPro" id="IPR016039">
    <property type="entry name" value="Thiolase-like"/>
</dbReference>
<dbReference type="GO" id="GO:0005737">
    <property type="term" value="C:cytoplasm"/>
    <property type="evidence" value="ECO:0007669"/>
    <property type="project" value="UniProtKB-ARBA"/>
</dbReference>
<dbReference type="CDD" id="cd00751">
    <property type="entry name" value="thiolase"/>
    <property type="match status" value="1"/>
</dbReference>
<evidence type="ECO:0000256" key="3">
    <source>
        <dbReference type="ARBA" id="ARBA00023315"/>
    </source>
</evidence>
<protein>
    <submittedName>
        <fullName evidence="8">Acetyl-CoA C-acyltransferase</fullName>
        <ecNumber evidence="8">2.3.1.9</ecNumber>
    </submittedName>
</protein>
<feature type="domain" description="Thiolase C-terminal" evidence="7">
    <location>
        <begin position="285"/>
        <end position="403"/>
    </location>
</feature>
<dbReference type="EC" id="2.3.1.9" evidence="8"/>
<dbReference type="PANTHER" id="PTHR43853">
    <property type="entry name" value="3-KETOACYL-COA THIOLASE, PEROXISOMAL"/>
    <property type="match status" value="1"/>
</dbReference>
<dbReference type="InterPro" id="IPR020617">
    <property type="entry name" value="Thiolase_C"/>
</dbReference>
<evidence type="ECO:0000313" key="9">
    <source>
        <dbReference type="Proteomes" id="UP000244729"/>
    </source>
</evidence>
<dbReference type="InterPro" id="IPR002155">
    <property type="entry name" value="Thiolase"/>
</dbReference>
<dbReference type="AlphaFoldDB" id="A0A2S0WWW0"/>
<organism evidence="8 9">
    <name type="scientific">Agromyces badenianii</name>
    <dbReference type="NCBI Taxonomy" id="2080742"/>
    <lineage>
        <taxon>Bacteria</taxon>
        <taxon>Bacillati</taxon>
        <taxon>Actinomycetota</taxon>
        <taxon>Actinomycetes</taxon>
        <taxon>Micrococcales</taxon>
        <taxon>Microbacteriaceae</taxon>
        <taxon>Agromyces</taxon>
    </lineage>
</organism>
<dbReference type="KEGG" id="agm:DCE93_09325"/>
<dbReference type="OrthoDB" id="1402717at2"/>
<keyword evidence="3 4" id="KW-0012">Acyltransferase</keyword>
<dbReference type="SUPFAM" id="SSF53901">
    <property type="entry name" value="Thiolase-like"/>
    <property type="match status" value="2"/>
</dbReference>
<dbReference type="Proteomes" id="UP000244729">
    <property type="component" value="Chromosome"/>
</dbReference>